<dbReference type="EMBL" id="JANBOH010000283">
    <property type="protein sequence ID" value="KAJ1643190.1"/>
    <property type="molecule type" value="Genomic_DNA"/>
</dbReference>
<reference evidence="4" key="1">
    <citation type="submission" date="2022-07" db="EMBL/GenBank/DDBJ databases">
        <title>Phylogenomic reconstructions and comparative analyses of Kickxellomycotina fungi.</title>
        <authorList>
            <person name="Reynolds N.K."/>
            <person name="Stajich J.E."/>
            <person name="Barry K."/>
            <person name="Grigoriev I.V."/>
            <person name="Crous P."/>
            <person name="Smith M.E."/>
        </authorList>
    </citation>
    <scope>NUCLEOTIDE SEQUENCE</scope>
    <source>
        <strain evidence="4">NBRC 105413</strain>
    </source>
</reference>
<dbReference type="InterPro" id="IPR036322">
    <property type="entry name" value="WD40_repeat_dom_sf"/>
</dbReference>
<dbReference type="PROSITE" id="PS50181">
    <property type="entry name" value="FBOX"/>
    <property type="match status" value="1"/>
</dbReference>
<evidence type="ECO:0000313" key="5">
    <source>
        <dbReference type="Proteomes" id="UP001145021"/>
    </source>
</evidence>
<dbReference type="Gene3D" id="2.130.10.10">
    <property type="entry name" value="YVTN repeat-like/Quinoprotein amine dehydrogenase"/>
    <property type="match status" value="1"/>
</dbReference>
<dbReference type="InterPro" id="IPR036047">
    <property type="entry name" value="F-box-like_dom_sf"/>
</dbReference>
<name>A0A9W7XHU5_9FUNG</name>
<sequence>MTEQFLTLGPNQRIEALKEILADLSPYEKAIAKKELSLGGSLGISRFDILCCVPADIAYRILAYLRPSSLLACRQVSKAWRQYAMSDRVIGDYVKAARQGSRIPSELSGTHSAFRWFADRELRWERARPALAKTIEVANQISALAVGGSLVAASCGRSLKVWRISGTCLRQIVNVRANTANRISICSSGKHLAYSSYMREAKVYSVPSGNLLFEVRSAVAPIDQVDIFRDLLAVLKRGNTIEIHNWRQRTLITRFQQEQSAAAAACAMRLCTADLLVIALADWSVLIYSIGQNMLLYRWSAQLLARAGSSIPSADSALRMKTAVFDPSSALILVTLFNKSNSIFLAIDPNKQRAHVYNYCKLDLNTLDFLDMHFLYKLAAYRGKTSSPVLHPVCCSTSGNHLCSLRVPRPVTSTSDSRQSIDAVPDIASTDDNIAALGFSSAKLITIFSFCR</sequence>
<dbReference type="AlphaFoldDB" id="A0A9W7XHU5"/>
<gene>
    <name evidence="4" type="ORF">LPJ64_005018</name>
</gene>
<dbReference type="Pfam" id="PF12937">
    <property type="entry name" value="F-box-like"/>
    <property type="match status" value="1"/>
</dbReference>
<dbReference type="InterPro" id="IPR001810">
    <property type="entry name" value="F-box_dom"/>
</dbReference>
<proteinExistence type="predicted"/>
<evidence type="ECO:0000313" key="4">
    <source>
        <dbReference type="EMBL" id="KAJ1643190.1"/>
    </source>
</evidence>
<keyword evidence="5" id="KW-1185">Reference proteome</keyword>
<dbReference type="InterPro" id="IPR015943">
    <property type="entry name" value="WD40/YVTN_repeat-like_dom_sf"/>
</dbReference>
<dbReference type="PANTHER" id="PTHR44436">
    <property type="entry name" value="F-BOX/WD REPEAT-CONTAINING PROTEIN 2"/>
    <property type="match status" value="1"/>
</dbReference>
<dbReference type="Proteomes" id="UP001145021">
    <property type="component" value="Unassembled WGS sequence"/>
</dbReference>
<evidence type="ECO:0000256" key="1">
    <source>
        <dbReference type="ARBA" id="ARBA00022574"/>
    </source>
</evidence>
<accession>A0A9W7XHU5</accession>
<dbReference type="PANTHER" id="PTHR44436:SF1">
    <property type="entry name" value="F-BOX_WD REPEAT-CONTAINING PROTEIN 2"/>
    <property type="match status" value="1"/>
</dbReference>
<dbReference type="InterPro" id="IPR042627">
    <property type="entry name" value="FBXW2"/>
</dbReference>
<dbReference type="SUPFAM" id="SSF81383">
    <property type="entry name" value="F-box domain"/>
    <property type="match status" value="1"/>
</dbReference>
<comment type="caution">
    <text evidence="4">The sequence shown here is derived from an EMBL/GenBank/DDBJ whole genome shotgun (WGS) entry which is preliminary data.</text>
</comment>
<keyword evidence="2" id="KW-0677">Repeat</keyword>
<keyword evidence="1" id="KW-0853">WD repeat</keyword>
<protein>
    <recommendedName>
        <fullName evidence="3">F-box domain-containing protein</fullName>
    </recommendedName>
</protein>
<dbReference type="SMART" id="SM00256">
    <property type="entry name" value="FBOX"/>
    <property type="match status" value="1"/>
</dbReference>
<evidence type="ECO:0000256" key="2">
    <source>
        <dbReference type="ARBA" id="ARBA00022737"/>
    </source>
</evidence>
<evidence type="ECO:0000259" key="3">
    <source>
        <dbReference type="PROSITE" id="PS50181"/>
    </source>
</evidence>
<organism evidence="4 5">
    <name type="scientific">Coemansia asiatica</name>
    <dbReference type="NCBI Taxonomy" id="1052880"/>
    <lineage>
        <taxon>Eukaryota</taxon>
        <taxon>Fungi</taxon>
        <taxon>Fungi incertae sedis</taxon>
        <taxon>Zoopagomycota</taxon>
        <taxon>Kickxellomycotina</taxon>
        <taxon>Kickxellomycetes</taxon>
        <taxon>Kickxellales</taxon>
        <taxon>Kickxellaceae</taxon>
        <taxon>Coemansia</taxon>
    </lineage>
</organism>
<dbReference type="SUPFAM" id="SSF50978">
    <property type="entry name" value="WD40 repeat-like"/>
    <property type="match status" value="1"/>
</dbReference>
<dbReference type="Gene3D" id="1.20.1280.50">
    <property type="match status" value="1"/>
</dbReference>
<feature type="domain" description="F-box" evidence="3">
    <location>
        <begin position="47"/>
        <end position="93"/>
    </location>
</feature>